<dbReference type="NCBIfam" id="NF005968">
    <property type="entry name" value="PRK08057.1-2"/>
    <property type="match status" value="1"/>
</dbReference>
<dbReference type="Pfam" id="PF02571">
    <property type="entry name" value="CbiJ"/>
    <property type="match status" value="1"/>
</dbReference>
<dbReference type="PROSITE" id="PS51014">
    <property type="entry name" value="COBK_CBIJ"/>
    <property type="match status" value="1"/>
</dbReference>
<evidence type="ECO:0000256" key="1">
    <source>
        <dbReference type="ARBA" id="ARBA00004953"/>
    </source>
</evidence>
<organism evidence="4 5">
    <name type="scientific">Ectothiorhodospira magna</name>
    <dbReference type="NCBI Taxonomy" id="867345"/>
    <lineage>
        <taxon>Bacteria</taxon>
        <taxon>Pseudomonadati</taxon>
        <taxon>Pseudomonadota</taxon>
        <taxon>Gammaproteobacteria</taxon>
        <taxon>Chromatiales</taxon>
        <taxon>Ectothiorhodospiraceae</taxon>
        <taxon>Ectothiorhodospira</taxon>
    </lineage>
</organism>
<evidence type="ECO:0000256" key="2">
    <source>
        <dbReference type="ARBA" id="ARBA00022573"/>
    </source>
</evidence>
<dbReference type="InterPro" id="IPR003723">
    <property type="entry name" value="Precorrin-6x_reduct"/>
</dbReference>
<dbReference type="GO" id="GO:0009236">
    <property type="term" value="P:cobalamin biosynthetic process"/>
    <property type="evidence" value="ECO:0007669"/>
    <property type="project" value="UniProtKB-UniPathway"/>
</dbReference>
<dbReference type="STRING" id="867345.SAMN05421693_11868"/>
<name>A0A1H9DRE5_9GAMM</name>
<reference evidence="4 5" key="1">
    <citation type="submission" date="2016-10" db="EMBL/GenBank/DDBJ databases">
        <authorList>
            <person name="de Groot N.N."/>
        </authorList>
    </citation>
    <scope>NUCLEOTIDE SEQUENCE [LARGE SCALE GENOMIC DNA]</scope>
    <source>
        <strain evidence="4 5">B7-7</strain>
    </source>
</reference>
<dbReference type="GO" id="GO:0016994">
    <property type="term" value="F:precorrin-6A reductase activity"/>
    <property type="evidence" value="ECO:0007669"/>
    <property type="project" value="InterPro"/>
</dbReference>
<proteinExistence type="predicted"/>
<accession>A0A1H9DRE5</accession>
<keyword evidence="3" id="KW-0560">Oxidoreductase</keyword>
<evidence type="ECO:0000313" key="5">
    <source>
        <dbReference type="Proteomes" id="UP000199496"/>
    </source>
</evidence>
<keyword evidence="2" id="KW-0169">Cobalamin biosynthesis</keyword>
<dbReference type="PANTHER" id="PTHR36925:SF1">
    <property type="entry name" value="COBALT-PRECORRIN-6A REDUCTASE"/>
    <property type="match status" value="1"/>
</dbReference>
<gene>
    <name evidence="4" type="ORF">SAMN05421693_11868</name>
</gene>
<evidence type="ECO:0000313" key="4">
    <source>
        <dbReference type="EMBL" id="SEQ15857.1"/>
    </source>
</evidence>
<dbReference type="OrthoDB" id="5183775at2"/>
<evidence type="ECO:0000256" key="3">
    <source>
        <dbReference type="ARBA" id="ARBA00023002"/>
    </source>
</evidence>
<dbReference type="UniPathway" id="UPA00148"/>
<sequence>MTHTPLRILILGGTGEAMQLARSLEGDPRFAPTYSVAGRTQHPRLPNLPCRSGGFGGPDGLADYLGKEAVEVLVDATHPFAARMSTHGVMAAKQAGVALLALRRPAWTPGPEDHWHRVPDMAAAVQALGTRPQRVFLTIGQGELAAFCQAPWHRYIIRSVDLPPVRPPDCLCITERGPFRLEDEQRLLRQHRIDALVTKNSGGEATRPKLEAARICGTAVIMVDRPWVPPAPAEVPDPKAALDWLGAHYADSRPTLRGV</sequence>
<dbReference type="AlphaFoldDB" id="A0A1H9DRE5"/>
<protein>
    <submittedName>
        <fullName evidence="4">Precorrin-6A/cobalt-precorrin-6A reductase</fullName>
    </submittedName>
</protein>
<comment type="pathway">
    <text evidence="1">Cofactor biosynthesis; adenosylcobalamin biosynthesis.</text>
</comment>
<dbReference type="EMBL" id="FOFO01000018">
    <property type="protein sequence ID" value="SEQ15857.1"/>
    <property type="molecule type" value="Genomic_DNA"/>
</dbReference>
<dbReference type="PANTHER" id="PTHR36925">
    <property type="entry name" value="COBALT-PRECORRIN-6A REDUCTASE"/>
    <property type="match status" value="1"/>
</dbReference>
<keyword evidence="5" id="KW-1185">Reference proteome</keyword>
<dbReference type="Proteomes" id="UP000199496">
    <property type="component" value="Unassembled WGS sequence"/>
</dbReference>
<dbReference type="RefSeq" id="WP_090207451.1">
    <property type="nucleotide sequence ID" value="NZ_FOFO01000018.1"/>
</dbReference>